<proteinExistence type="predicted"/>
<dbReference type="SUPFAM" id="SSF52777">
    <property type="entry name" value="CoA-dependent acyltransferases"/>
    <property type="match status" value="2"/>
</dbReference>
<dbReference type="RefSeq" id="WP_319963275.1">
    <property type="nucleotide sequence ID" value="NZ_JAXARY010000053.1"/>
</dbReference>
<dbReference type="Gene3D" id="3.30.559.10">
    <property type="entry name" value="Chloramphenicol acetyltransferase-like domain"/>
    <property type="match status" value="1"/>
</dbReference>
<name>A0ABU4UNT6_9GAMM</name>
<dbReference type="InterPro" id="IPR041464">
    <property type="entry name" value="TubC_N"/>
</dbReference>
<protein>
    <submittedName>
        <fullName evidence="4">Condensation domain-containing protein</fullName>
    </submittedName>
</protein>
<gene>
    <name evidence="4" type="ORF">QLH52_24485</name>
</gene>
<organism evidence="4 5">
    <name type="scientific">Methylomonas defluvii</name>
    <dbReference type="NCBI Taxonomy" id="3045149"/>
    <lineage>
        <taxon>Bacteria</taxon>
        <taxon>Pseudomonadati</taxon>
        <taxon>Pseudomonadota</taxon>
        <taxon>Gammaproteobacteria</taxon>
        <taxon>Methylococcales</taxon>
        <taxon>Methylococcaceae</taxon>
        <taxon>Methylomonas</taxon>
    </lineage>
</organism>
<keyword evidence="5" id="KW-1185">Reference proteome</keyword>
<dbReference type="Proteomes" id="UP001284537">
    <property type="component" value="Unassembled WGS sequence"/>
</dbReference>
<dbReference type="CDD" id="cd19544">
    <property type="entry name" value="E-C_NRPS"/>
    <property type="match status" value="1"/>
</dbReference>
<evidence type="ECO:0000259" key="3">
    <source>
        <dbReference type="Pfam" id="PF18563"/>
    </source>
</evidence>
<feature type="non-terminal residue" evidence="4">
    <location>
        <position position="609"/>
    </location>
</feature>
<dbReference type="InterPro" id="IPR000873">
    <property type="entry name" value="AMP-dep_synth/lig_dom"/>
</dbReference>
<dbReference type="EMBL" id="JAXARY010000053">
    <property type="protein sequence ID" value="MDX8130465.1"/>
    <property type="molecule type" value="Genomic_DNA"/>
</dbReference>
<feature type="domain" description="Condensation" evidence="2">
    <location>
        <begin position="101"/>
        <end position="533"/>
    </location>
</feature>
<sequence length="609" mass="67409">MSLEQIIARIHEKNIGVLLDGGELVIRAPQGVMDADTMSLLKHHKQSLIELLQTGNDDLIKIKSAPSSVSITPGKLPLIELSQTDIDHIVERVPGGASNIQDIYPLAPLQSGILFHHLMVTEGDTYLSRSILAFDSHEGVNRFVAALQQVIERHDILRTSVIWQDLPQPVQVVCRKALLPVHELAAPSGDELASLLAASDPGNVRLDLGKAPLLAAYVIAEPQSGEWLLSLLNHHIVCDHISLEIIIGEVRLLLNGRANELPPTFPYRNFIAQLRLLAPDKHESYFREQLGDVNEPTAPFGILDVNNYSEITEAQAAIADNLAGRIRTQIKRHGVSGAVLFHLAWARVLAQCCGQNDVVFSTVLTGRMRGGEGIERTVGMFINTLPLRVWVGDVSVAKALADTQQQLTGLIAHEQASLALAQRCSGVDSGLPLFTSLLNYRHSQRTDEDRLNQWPGMRIVVGGEERTNYPITLSVDDFGDGYALTLQCVRRLQPDRLNEYMLTSLEAIVNALETNPQLPMRTISVVGGDERRQFLHDWNATDVDYPRDRCIHHLFEAQVEKTPEAIALTFEEQNLTYTELNARANQLAHYLIEQGVGPEVLVGICMERS</sequence>
<feature type="domain" description="TubC N-terminal docking" evidence="3">
    <location>
        <begin position="4"/>
        <end position="53"/>
    </location>
</feature>
<evidence type="ECO:0000259" key="1">
    <source>
        <dbReference type="Pfam" id="PF00501"/>
    </source>
</evidence>
<dbReference type="SUPFAM" id="SSF56801">
    <property type="entry name" value="Acetyl-CoA synthetase-like"/>
    <property type="match status" value="1"/>
</dbReference>
<dbReference type="InterPro" id="IPR001242">
    <property type="entry name" value="Condensation_dom"/>
</dbReference>
<evidence type="ECO:0000259" key="2">
    <source>
        <dbReference type="Pfam" id="PF00668"/>
    </source>
</evidence>
<dbReference type="PANTHER" id="PTHR45527:SF1">
    <property type="entry name" value="FATTY ACID SYNTHASE"/>
    <property type="match status" value="1"/>
</dbReference>
<dbReference type="PANTHER" id="PTHR45527">
    <property type="entry name" value="NONRIBOSOMAL PEPTIDE SYNTHETASE"/>
    <property type="match status" value="1"/>
</dbReference>
<dbReference type="Pfam" id="PF00501">
    <property type="entry name" value="AMP-binding"/>
    <property type="match status" value="1"/>
</dbReference>
<dbReference type="Gene3D" id="1.10.10.1830">
    <property type="entry name" value="Non-ribosomal peptide synthase, adenylation domain"/>
    <property type="match status" value="1"/>
</dbReference>
<evidence type="ECO:0000313" key="5">
    <source>
        <dbReference type="Proteomes" id="UP001284537"/>
    </source>
</evidence>
<dbReference type="Pfam" id="PF18563">
    <property type="entry name" value="TubC_N"/>
    <property type="match status" value="1"/>
</dbReference>
<dbReference type="InterPro" id="IPR044894">
    <property type="entry name" value="TubC_N_sf"/>
</dbReference>
<reference evidence="4 5" key="1">
    <citation type="submission" date="2023-11" db="EMBL/GenBank/DDBJ databases">
        <authorList>
            <person name="Ouyang M.-Y."/>
        </authorList>
    </citation>
    <scope>NUCLEOTIDE SEQUENCE [LARGE SCALE GENOMIC DNA]</scope>
    <source>
        <strain evidence="4 5">OY6</strain>
    </source>
</reference>
<dbReference type="Gene3D" id="3.30.559.30">
    <property type="entry name" value="Nonribosomal peptide synthetase, condensation domain"/>
    <property type="match status" value="1"/>
</dbReference>
<accession>A0ABU4UNT6</accession>
<comment type="caution">
    <text evidence="4">The sequence shown here is derived from an EMBL/GenBank/DDBJ whole genome shotgun (WGS) entry which is preliminary data.</text>
</comment>
<dbReference type="InterPro" id="IPR042099">
    <property type="entry name" value="ANL_N_sf"/>
</dbReference>
<feature type="domain" description="AMP-dependent synthetase/ligase" evidence="1">
    <location>
        <begin position="555"/>
        <end position="609"/>
    </location>
</feature>
<evidence type="ECO:0000313" key="4">
    <source>
        <dbReference type="EMBL" id="MDX8130465.1"/>
    </source>
</evidence>
<dbReference type="Pfam" id="PF00668">
    <property type="entry name" value="Condensation"/>
    <property type="match status" value="1"/>
</dbReference>
<dbReference type="Gene3D" id="3.40.50.12780">
    <property type="entry name" value="N-terminal domain of ligase-like"/>
    <property type="match status" value="1"/>
</dbReference>
<dbReference type="InterPro" id="IPR023213">
    <property type="entry name" value="CAT-like_dom_sf"/>
</dbReference>